<accession>R7YN06</accession>
<gene>
    <name evidence="1" type="ORF">W97_02411</name>
</gene>
<name>R7YN06_CONA1</name>
<dbReference type="AlphaFoldDB" id="R7YN06"/>
<proteinExistence type="predicted"/>
<reference evidence="2" key="1">
    <citation type="submission" date="2012-06" db="EMBL/GenBank/DDBJ databases">
        <title>The genome sequence of Coniosporium apollinis CBS 100218.</title>
        <authorList>
            <consortium name="The Broad Institute Genome Sequencing Platform"/>
            <person name="Cuomo C."/>
            <person name="Gorbushina A."/>
            <person name="Noack S."/>
            <person name="Walker B."/>
            <person name="Young S.K."/>
            <person name="Zeng Q."/>
            <person name="Gargeya S."/>
            <person name="Fitzgerald M."/>
            <person name="Haas B."/>
            <person name="Abouelleil A."/>
            <person name="Alvarado L."/>
            <person name="Arachchi H.M."/>
            <person name="Berlin A.M."/>
            <person name="Chapman S.B."/>
            <person name="Goldberg J."/>
            <person name="Griggs A."/>
            <person name="Gujja S."/>
            <person name="Hansen M."/>
            <person name="Howarth C."/>
            <person name="Imamovic A."/>
            <person name="Larimer J."/>
            <person name="McCowan C."/>
            <person name="Montmayeur A."/>
            <person name="Murphy C."/>
            <person name="Neiman D."/>
            <person name="Pearson M."/>
            <person name="Priest M."/>
            <person name="Roberts A."/>
            <person name="Saif S."/>
            <person name="Shea T."/>
            <person name="Sisk P."/>
            <person name="Sykes S."/>
            <person name="Wortman J."/>
            <person name="Nusbaum C."/>
            <person name="Birren B."/>
        </authorList>
    </citation>
    <scope>NUCLEOTIDE SEQUENCE [LARGE SCALE GENOMIC DNA]</scope>
    <source>
        <strain evidence="2">CBS 100218</strain>
    </source>
</reference>
<dbReference type="RefSeq" id="XP_007778501.1">
    <property type="nucleotide sequence ID" value="XM_007780311.1"/>
</dbReference>
<dbReference type="HOGENOM" id="CLU_2757683_0_0_1"/>
<evidence type="ECO:0000313" key="1">
    <source>
        <dbReference type="EMBL" id="EON63184.1"/>
    </source>
</evidence>
<evidence type="ECO:0000313" key="2">
    <source>
        <dbReference type="Proteomes" id="UP000016924"/>
    </source>
</evidence>
<sequence length="70" mass="8030">MSYGSREQTRTDHDVGFFDPFLDEKELGKGDLVDKGNEIYFRSVHAFIDAAENAAYSKPSTTIRQNLDKW</sequence>
<dbReference type="Proteomes" id="UP000016924">
    <property type="component" value="Unassembled WGS sequence"/>
</dbReference>
<dbReference type="GeneID" id="19899722"/>
<keyword evidence="2" id="KW-1185">Reference proteome</keyword>
<dbReference type="EMBL" id="JH767562">
    <property type="protein sequence ID" value="EON63184.1"/>
    <property type="molecule type" value="Genomic_DNA"/>
</dbReference>
<protein>
    <submittedName>
        <fullName evidence="1">Uncharacterized protein</fullName>
    </submittedName>
</protein>
<organism evidence="1 2">
    <name type="scientific">Coniosporium apollinis (strain CBS 100218)</name>
    <name type="common">Rock-inhabiting black yeast</name>
    <dbReference type="NCBI Taxonomy" id="1168221"/>
    <lineage>
        <taxon>Eukaryota</taxon>
        <taxon>Fungi</taxon>
        <taxon>Dikarya</taxon>
        <taxon>Ascomycota</taxon>
        <taxon>Pezizomycotina</taxon>
        <taxon>Dothideomycetes</taxon>
        <taxon>Dothideomycetes incertae sedis</taxon>
        <taxon>Coniosporium</taxon>
    </lineage>
</organism>